<keyword evidence="4" id="KW-1185">Reference proteome</keyword>
<evidence type="ECO:0000256" key="1">
    <source>
        <dbReference type="ARBA" id="ARBA00005593"/>
    </source>
</evidence>
<dbReference type="GO" id="GO:0005092">
    <property type="term" value="F:GDP-dissociation inhibitor activity"/>
    <property type="evidence" value="ECO:0007669"/>
    <property type="project" value="UniProtKB-UniRule"/>
</dbReference>
<dbReference type="Gene3D" id="3.50.50.60">
    <property type="entry name" value="FAD/NAD(P)-binding domain"/>
    <property type="match status" value="1"/>
</dbReference>
<name>A0A8E2E6H1_9PEZI</name>
<dbReference type="GO" id="GO:0005829">
    <property type="term" value="C:cytosol"/>
    <property type="evidence" value="ECO:0007669"/>
    <property type="project" value="TreeGrafter"/>
</dbReference>
<dbReference type="InterPro" id="IPR018203">
    <property type="entry name" value="GDP_dissociation_inhibitor"/>
</dbReference>
<dbReference type="SUPFAM" id="SSF51905">
    <property type="entry name" value="FAD/NAD(P)-binding domain"/>
    <property type="match status" value="1"/>
</dbReference>
<dbReference type="Pfam" id="PF00996">
    <property type="entry name" value="GDI"/>
    <property type="match status" value="1"/>
</dbReference>
<dbReference type="OrthoDB" id="1923006at2759"/>
<evidence type="ECO:0000313" key="3">
    <source>
        <dbReference type="EMBL" id="OCK78150.1"/>
    </source>
</evidence>
<dbReference type="PANTHER" id="PTHR11787">
    <property type="entry name" value="RAB GDP-DISSOCIATION INHIBITOR"/>
    <property type="match status" value="1"/>
</dbReference>
<evidence type="ECO:0000256" key="2">
    <source>
        <dbReference type="PIRNR" id="PIRNR037514"/>
    </source>
</evidence>
<gene>
    <name evidence="3" type="ORF">K432DRAFT_302625</name>
</gene>
<dbReference type="Gene3D" id="1.10.405.10">
    <property type="entry name" value="Guanine Nucleotide Dissociation Inhibitor, domain 1"/>
    <property type="match status" value="1"/>
</dbReference>
<dbReference type="GO" id="GO:0005634">
    <property type="term" value="C:nucleus"/>
    <property type="evidence" value="ECO:0007669"/>
    <property type="project" value="TreeGrafter"/>
</dbReference>
<dbReference type="FunFam" id="1.10.405.10:FF:000003">
    <property type="entry name" value="Rab proteins geranylgeranyltransferase component A"/>
    <property type="match status" value="1"/>
</dbReference>
<dbReference type="GO" id="GO:0005968">
    <property type="term" value="C:Rab-protein geranylgeranyltransferase complex"/>
    <property type="evidence" value="ECO:0007669"/>
    <property type="project" value="TreeGrafter"/>
</dbReference>
<dbReference type="PIRSF" id="PIRSF037514">
    <property type="entry name" value="Rab_ger_ger_transf_A_fun"/>
    <property type="match status" value="1"/>
</dbReference>
<accession>A0A8E2E6H1</accession>
<proteinExistence type="inferred from homology"/>
<dbReference type="EMBL" id="KV745078">
    <property type="protein sequence ID" value="OCK78150.1"/>
    <property type="molecule type" value="Genomic_DNA"/>
</dbReference>
<dbReference type="Proteomes" id="UP000250266">
    <property type="component" value="Unassembled WGS sequence"/>
</dbReference>
<dbReference type="GO" id="GO:0016192">
    <property type="term" value="P:vesicle-mediated transport"/>
    <property type="evidence" value="ECO:0007669"/>
    <property type="project" value="TreeGrafter"/>
</dbReference>
<dbReference type="AlphaFoldDB" id="A0A8E2E6H1"/>
<dbReference type="InterPro" id="IPR036188">
    <property type="entry name" value="FAD/NAD-bd_sf"/>
</dbReference>
<dbReference type="Gene3D" id="3.30.519.10">
    <property type="entry name" value="Guanine Nucleotide Dissociation Inhibitor, domain 2"/>
    <property type="match status" value="1"/>
</dbReference>
<comment type="similarity">
    <text evidence="1 2">Belongs to the Rab GDI family.</text>
</comment>
<dbReference type="GO" id="GO:0007264">
    <property type="term" value="P:small GTPase-mediated signal transduction"/>
    <property type="evidence" value="ECO:0007669"/>
    <property type="project" value="UniProtKB-UniRule"/>
</dbReference>
<dbReference type="PRINTS" id="PR00891">
    <property type="entry name" value="RABGDIREP"/>
</dbReference>
<sequence length="557" mass="59332">METLDGTDWDVLIVGTGLQQSLLALALSRSGKKILHIDKNDYYGGAEAALSLQDAEVWASKIAECSSTSIFTNASISQYSQEESGSDVPKLSFSRAYSLALAPQLIYARSSLLPLLVSSKVYRQLEFLAVGSWWVYSPASGFDGLPSSPASADDISQSRGRLIKVPSGREDIFVDQSLDMKSKRALMKFLRFIAEYEEQSEVWESHRQTPFPSFLSEQFRVPAHFHGALMSLALSSSTSNHTTTEFALARIARHLRSIGMFGPGFGSVIPRWGGLSEIAQVGCRAGAVGGATYVLGKGLDGLQSLGAPQLVDGMTATNTPDGVAVRLKDGEAVTARWIAGSTDDLQPIASQESSGDGRTEQTATVPVICRSISVVASPLETLFPALAEGAPAPAGAVVVFASGSLSLSSDAESGAELPPVHVFVHSSDTGECPAGQSVLYTNVALGGEEGFALLDRAVQSLLHAVDIQPVPAVLWSLRYQQNYGSAPQFPQTCASPKTPSVKDPRVLEFGTASSDLAFDDSMLEEVKSVWQKIMGDEGGDFMVFEDREGTNADADDE</sequence>
<protein>
    <recommendedName>
        <fullName evidence="2">Rab proteins geranylgeranyltransferase</fullName>
    </recommendedName>
</protein>
<reference evidence="3 4" key="1">
    <citation type="journal article" date="2016" name="Nat. Commun.">
        <title>Ectomycorrhizal ecology is imprinted in the genome of the dominant symbiotic fungus Cenococcum geophilum.</title>
        <authorList>
            <consortium name="DOE Joint Genome Institute"/>
            <person name="Peter M."/>
            <person name="Kohler A."/>
            <person name="Ohm R.A."/>
            <person name="Kuo A."/>
            <person name="Krutzmann J."/>
            <person name="Morin E."/>
            <person name="Arend M."/>
            <person name="Barry K.W."/>
            <person name="Binder M."/>
            <person name="Choi C."/>
            <person name="Clum A."/>
            <person name="Copeland A."/>
            <person name="Grisel N."/>
            <person name="Haridas S."/>
            <person name="Kipfer T."/>
            <person name="LaButti K."/>
            <person name="Lindquist E."/>
            <person name="Lipzen A."/>
            <person name="Maire R."/>
            <person name="Meier B."/>
            <person name="Mihaltcheva S."/>
            <person name="Molinier V."/>
            <person name="Murat C."/>
            <person name="Poggeler S."/>
            <person name="Quandt C.A."/>
            <person name="Sperisen C."/>
            <person name="Tritt A."/>
            <person name="Tisserant E."/>
            <person name="Crous P.W."/>
            <person name="Henrissat B."/>
            <person name="Nehls U."/>
            <person name="Egli S."/>
            <person name="Spatafora J.W."/>
            <person name="Grigoriev I.V."/>
            <person name="Martin F.M."/>
        </authorList>
    </citation>
    <scope>NUCLEOTIDE SEQUENCE [LARGE SCALE GENOMIC DNA]</scope>
    <source>
        <strain evidence="3 4">CBS 459.81</strain>
    </source>
</reference>
<dbReference type="InterPro" id="IPR017230">
    <property type="entry name" value="Mrs6"/>
</dbReference>
<dbReference type="PANTHER" id="PTHR11787:SF4">
    <property type="entry name" value="CHM, RAB ESCORT PROTEIN 1"/>
    <property type="match status" value="1"/>
</dbReference>
<organism evidence="3 4">
    <name type="scientific">Lepidopterella palustris CBS 459.81</name>
    <dbReference type="NCBI Taxonomy" id="1314670"/>
    <lineage>
        <taxon>Eukaryota</taxon>
        <taxon>Fungi</taxon>
        <taxon>Dikarya</taxon>
        <taxon>Ascomycota</taxon>
        <taxon>Pezizomycotina</taxon>
        <taxon>Dothideomycetes</taxon>
        <taxon>Pleosporomycetidae</taxon>
        <taxon>Mytilinidiales</taxon>
        <taxon>Argynnaceae</taxon>
        <taxon>Lepidopterella</taxon>
    </lineage>
</organism>
<evidence type="ECO:0000313" key="4">
    <source>
        <dbReference type="Proteomes" id="UP000250266"/>
    </source>
</evidence>